<dbReference type="GO" id="GO:0006954">
    <property type="term" value="P:inflammatory response"/>
    <property type="evidence" value="ECO:0007669"/>
    <property type="project" value="UniProtKB-KW"/>
</dbReference>
<evidence type="ECO:0000256" key="12">
    <source>
        <dbReference type="SAM" id="Phobius"/>
    </source>
</evidence>
<evidence type="ECO:0000256" key="11">
    <source>
        <dbReference type="SAM" id="MobiDB-lite"/>
    </source>
</evidence>
<keyword evidence="5" id="KW-0732">Signal</keyword>
<evidence type="ECO:0000256" key="2">
    <source>
        <dbReference type="ARBA" id="ARBA00004479"/>
    </source>
</evidence>
<sequence>VNSVNVSVPIILPCLCLQVYYSYDDAPREMFCPFKDRRLDEFPEIWSTSQLKLLGTSTLKWMPVCSYPPLKPSATLCWHIYGNLAHCMDVPNSTLQGKKLEYNLSAVDQHQQMCVKMSLNNSHSIHCPFQSLSIHQWDVIDVVPSSLHFYVYITSSMPAAFTGQLCFRVEDECAPSGDVHTVVMVWRSEPFLHGRRFICPSYTHRRCGLILGISLAFLVTLAVLGYLTFCSIRQKVSAWECATPPVLLVNSSDEAAHLAAVCSLASGLQRELRASVRLALWDHSSSQDSLACLGPIPWLHAQCRAVQQEQGVVLITWSSVASEAFVQWRGEREKKLRRKLKARENCTKTDEQKEANKTYGTSGQADGHMEEMNSVTSSVFTATLSCLQAALQQGDSQDHCFSILCFQGLSSCAEIPTDLQHVPRYCLPQDLSQLLWRISHGVKRGNCSSMLFTLVECWMIWRVARRLRACVPNRDPHWLSAGLPWLMWTRSQKMNKEKENSLFLPK</sequence>
<dbReference type="GO" id="GO:0030368">
    <property type="term" value="F:interleukin-17 receptor activity"/>
    <property type="evidence" value="ECO:0007669"/>
    <property type="project" value="InterPro"/>
</dbReference>
<evidence type="ECO:0000256" key="6">
    <source>
        <dbReference type="ARBA" id="ARBA00022989"/>
    </source>
</evidence>
<keyword evidence="6 12" id="KW-1133">Transmembrane helix</keyword>
<dbReference type="Pfam" id="PF08357">
    <property type="entry name" value="SEFIR"/>
    <property type="match status" value="1"/>
</dbReference>
<evidence type="ECO:0000256" key="9">
    <source>
        <dbReference type="ARBA" id="ARBA00023180"/>
    </source>
</evidence>
<dbReference type="Pfam" id="PF15037">
    <property type="entry name" value="IL17_R_N"/>
    <property type="match status" value="1"/>
</dbReference>
<evidence type="ECO:0000256" key="5">
    <source>
        <dbReference type="ARBA" id="ARBA00022729"/>
    </source>
</evidence>
<comment type="subcellular location">
    <subcellularLocation>
        <location evidence="1">Cell membrane</location>
        <topology evidence="1">Single-pass membrane protein</topology>
    </subcellularLocation>
    <subcellularLocation>
        <location evidence="2">Membrane</location>
        <topology evidence="2">Single-pass type I membrane protein</topology>
    </subcellularLocation>
</comment>
<keyword evidence="8" id="KW-0675">Receptor</keyword>
<dbReference type="Proteomes" id="UP000694580">
    <property type="component" value="Chromosome 10"/>
</dbReference>
<keyword evidence="10" id="KW-0395">Inflammatory response</keyword>
<name>A0AAY4AT20_9TELE</name>
<evidence type="ECO:0000256" key="3">
    <source>
        <dbReference type="ARBA" id="ARBA00022475"/>
    </source>
</evidence>
<feature type="region of interest" description="Disordered" evidence="11">
    <location>
        <begin position="346"/>
        <end position="368"/>
    </location>
</feature>
<reference evidence="15 16" key="1">
    <citation type="submission" date="2020-06" db="EMBL/GenBank/DDBJ databases">
        <authorList>
            <consortium name="Wellcome Sanger Institute Data Sharing"/>
        </authorList>
    </citation>
    <scope>NUCLEOTIDE SEQUENCE [LARGE SCALE GENOMIC DNA]</scope>
</reference>
<keyword evidence="9" id="KW-0325">Glycoprotein</keyword>
<dbReference type="PANTHER" id="PTHR15583:SF21">
    <property type="entry name" value="INTERLEUKIN-17 RECEPTOR E-LIKE"/>
    <property type="match status" value="1"/>
</dbReference>
<evidence type="ECO:0000256" key="8">
    <source>
        <dbReference type="ARBA" id="ARBA00023170"/>
    </source>
</evidence>
<dbReference type="InterPro" id="IPR013568">
    <property type="entry name" value="SEFIR_dom"/>
</dbReference>
<keyword evidence="16" id="KW-1185">Reference proteome</keyword>
<reference evidence="15" key="3">
    <citation type="submission" date="2025-09" db="UniProtKB">
        <authorList>
            <consortium name="Ensembl"/>
        </authorList>
    </citation>
    <scope>IDENTIFICATION</scope>
</reference>
<evidence type="ECO:0000256" key="7">
    <source>
        <dbReference type="ARBA" id="ARBA00023136"/>
    </source>
</evidence>
<evidence type="ECO:0000259" key="13">
    <source>
        <dbReference type="Pfam" id="PF08357"/>
    </source>
</evidence>
<evidence type="ECO:0000256" key="1">
    <source>
        <dbReference type="ARBA" id="ARBA00004162"/>
    </source>
</evidence>
<organism evidence="15 16">
    <name type="scientific">Denticeps clupeoides</name>
    <name type="common">denticle herring</name>
    <dbReference type="NCBI Taxonomy" id="299321"/>
    <lineage>
        <taxon>Eukaryota</taxon>
        <taxon>Metazoa</taxon>
        <taxon>Chordata</taxon>
        <taxon>Craniata</taxon>
        <taxon>Vertebrata</taxon>
        <taxon>Euteleostomi</taxon>
        <taxon>Actinopterygii</taxon>
        <taxon>Neopterygii</taxon>
        <taxon>Teleostei</taxon>
        <taxon>Clupei</taxon>
        <taxon>Clupeiformes</taxon>
        <taxon>Denticipitoidei</taxon>
        <taxon>Denticipitidae</taxon>
        <taxon>Denticeps</taxon>
    </lineage>
</organism>
<feature type="domain" description="SEFIR" evidence="13">
    <location>
        <begin position="245"/>
        <end position="436"/>
    </location>
</feature>
<dbReference type="PANTHER" id="PTHR15583">
    <property type="entry name" value="INTERLEUKIN-17 RECEPTOR"/>
    <property type="match status" value="1"/>
</dbReference>
<dbReference type="InterPro" id="IPR039465">
    <property type="entry name" value="IL-17_rcpt-like"/>
</dbReference>
<dbReference type="GO" id="GO:0005886">
    <property type="term" value="C:plasma membrane"/>
    <property type="evidence" value="ECO:0007669"/>
    <property type="project" value="UniProtKB-SubCell"/>
</dbReference>
<dbReference type="AlphaFoldDB" id="A0AAY4AT20"/>
<evidence type="ECO:0000256" key="4">
    <source>
        <dbReference type="ARBA" id="ARBA00022692"/>
    </source>
</evidence>
<evidence type="ECO:0000259" key="14">
    <source>
        <dbReference type="Pfam" id="PF15037"/>
    </source>
</evidence>
<evidence type="ECO:0000313" key="16">
    <source>
        <dbReference type="Proteomes" id="UP000694580"/>
    </source>
</evidence>
<accession>A0AAY4AT20</accession>
<evidence type="ECO:0000256" key="10">
    <source>
        <dbReference type="ARBA" id="ARBA00023198"/>
    </source>
</evidence>
<evidence type="ECO:0008006" key="17">
    <source>
        <dbReference type="Google" id="ProtNLM"/>
    </source>
</evidence>
<protein>
    <recommendedName>
        <fullName evidence="17">SEFIR domain-containing protein</fullName>
    </recommendedName>
</protein>
<dbReference type="Ensembl" id="ENSDCDT00010012538.1">
    <property type="protein sequence ID" value="ENSDCDP00010011958.1"/>
    <property type="gene ID" value="ENSDCDG00010005334.1"/>
</dbReference>
<keyword evidence="4 12" id="KW-0812">Transmembrane</keyword>
<reference evidence="15" key="2">
    <citation type="submission" date="2025-08" db="UniProtKB">
        <authorList>
            <consortium name="Ensembl"/>
        </authorList>
    </citation>
    <scope>IDENTIFICATION</scope>
</reference>
<feature type="compositionally biased region" description="Basic and acidic residues" evidence="11">
    <location>
        <begin position="346"/>
        <end position="356"/>
    </location>
</feature>
<feature type="transmembrane region" description="Helical" evidence="12">
    <location>
        <begin position="209"/>
        <end position="229"/>
    </location>
</feature>
<feature type="domain" description="Interleukin-17 receptor C/E N-terminal" evidence="14">
    <location>
        <begin position="6"/>
        <end position="132"/>
    </location>
</feature>
<proteinExistence type="predicted"/>
<evidence type="ECO:0000313" key="15">
    <source>
        <dbReference type="Ensembl" id="ENSDCDP00010011958.1"/>
    </source>
</evidence>
<keyword evidence="7 12" id="KW-0472">Membrane</keyword>
<dbReference type="Gene3D" id="3.40.50.11530">
    <property type="match status" value="1"/>
</dbReference>
<dbReference type="InterPro" id="IPR027841">
    <property type="entry name" value="IL-17_rcpt_C/E_N"/>
</dbReference>
<dbReference type="GeneTree" id="ENSGT00940000161421"/>
<keyword evidence="3" id="KW-1003">Cell membrane</keyword>